<comment type="caution">
    <text evidence="1">The sequence shown here is derived from an EMBL/GenBank/DDBJ whole genome shotgun (WGS) entry which is preliminary data.</text>
</comment>
<dbReference type="EMBL" id="JAIVGD010000005">
    <property type="protein sequence ID" value="KAH0772916.1"/>
    <property type="molecule type" value="Genomic_DNA"/>
</dbReference>
<gene>
    <name evidence="1" type="ORF">KY290_010053</name>
</gene>
<organism evidence="1 2">
    <name type="scientific">Solanum tuberosum</name>
    <name type="common">Potato</name>
    <dbReference type="NCBI Taxonomy" id="4113"/>
    <lineage>
        <taxon>Eukaryota</taxon>
        <taxon>Viridiplantae</taxon>
        <taxon>Streptophyta</taxon>
        <taxon>Embryophyta</taxon>
        <taxon>Tracheophyta</taxon>
        <taxon>Spermatophyta</taxon>
        <taxon>Magnoliopsida</taxon>
        <taxon>eudicotyledons</taxon>
        <taxon>Gunneridae</taxon>
        <taxon>Pentapetalae</taxon>
        <taxon>asterids</taxon>
        <taxon>lamiids</taxon>
        <taxon>Solanales</taxon>
        <taxon>Solanaceae</taxon>
        <taxon>Solanoideae</taxon>
        <taxon>Solaneae</taxon>
        <taxon>Solanum</taxon>
    </lineage>
</organism>
<evidence type="ECO:0000313" key="1">
    <source>
        <dbReference type="EMBL" id="KAH0772916.1"/>
    </source>
</evidence>
<dbReference type="Proteomes" id="UP000826656">
    <property type="component" value="Unassembled WGS sequence"/>
</dbReference>
<name>A0ABQ7VWN4_SOLTU</name>
<accession>A0ABQ7VWN4</accession>
<evidence type="ECO:0000313" key="2">
    <source>
        <dbReference type="Proteomes" id="UP000826656"/>
    </source>
</evidence>
<reference evidence="1 2" key="1">
    <citation type="journal article" date="2021" name="bioRxiv">
        <title>Chromosome-scale and haplotype-resolved genome assembly of a tetraploid potato cultivar.</title>
        <authorList>
            <person name="Sun H."/>
            <person name="Jiao W.-B."/>
            <person name="Krause K."/>
            <person name="Campoy J.A."/>
            <person name="Goel M."/>
            <person name="Folz-Donahue K."/>
            <person name="Kukat C."/>
            <person name="Huettel B."/>
            <person name="Schneeberger K."/>
        </authorList>
    </citation>
    <scope>NUCLEOTIDE SEQUENCE [LARGE SCALE GENOMIC DNA]</scope>
    <source>
        <strain evidence="1">SolTubOtavaFocal</strain>
        <tissue evidence="1">Leaves</tissue>
    </source>
</reference>
<protein>
    <submittedName>
        <fullName evidence="1">Uncharacterized protein</fullName>
    </submittedName>
</protein>
<proteinExistence type="predicted"/>
<keyword evidence="2" id="KW-1185">Reference proteome</keyword>
<sequence>MQTKIQQLKKEEAEVEAKVNMYLQKLKHFESTVLLYEKEAARNRVVHVLLIQKRLQHLEAKDDDIVEVNTKPSTAMHIFNKSNCHQLHLHQFIQLQMQMEMPVVNEEMKAKSCFTLDQKLTLKYISRTGNVVDTDMVIAYSRCGSSNTDLICAKMNMLNSPDVRTLHHMPITGDSMQLEDKNTTHTQQPAGSAAASALPPAYRDCFNCPRKLYIEATQSTTFTDIPHEIIVVLLPLLSPVPRLTMRLSSIQTYLLPPLQLPPVICFFLCICEYAKLL</sequence>